<proteinExistence type="predicted"/>
<dbReference type="AlphaFoldDB" id="A0A1I3XEU7"/>
<evidence type="ECO:0008006" key="3">
    <source>
        <dbReference type="Google" id="ProtNLM"/>
    </source>
</evidence>
<dbReference type="InterPro" id="IPR026838">
    <property type="entry name" value="YheC/D"/>
</dbReference>
<dbReference type="EMBL" id="FORT01000009">
    <property type="protein sequence ID" value="SFK18058.1"/>
    <property type="molecule type" value="Genomic_DNA"/>
</dbReference>
<accession>A0A1I3XEU7</accession>
<evidence type="ECO:0000313" key="2">
    <source>
        <dbReference type="Proteomes" id="UP000198915"/>
    </source>
</evidence>
<keyword evidence="2" id="KW-1185">Reference proteome</keyword>
<organism evidence="1 2">
    <name type="scientific">Brevibacillus centrosporus</name>
    <dbReference type="NCBI Taxonomy" id="54910"/>
    <lineage>
        <taxon>Bacteria</taxon>
        <taxon>Bacillati</taxon>
        <taxon>Bacillota</taxon>
        <taxon>Bacilli</taxon>
        <taxon>Bacillales</taxon>
        <taxon>Paenibacillaceae</taxon>
        <taxon>Brevibacillus</taxon>
    </lineage>
</organism>
<evidence type="ECO:0000313" key="1">
    <source>
        <dbReference type="EMBL" id="SFK18058.1"/>
    </source>
</evidence>
<dbReference type="STRING" id="1884381.SAMN05518846_109203"/>
<name>A0A1I3XEU7_9BACL</name>
<reference evidence="2" key="1">
    <citation type="submission" date="2016-10" db="EMBL/GenBank/DDBJ databases">
        <authorList>
            <person name="Varghese N."/>
            <person name="Submissions S."/>
        </authorList>
    </citation>
    <scope>NUCLEOTIDE SEQUENCE [LARGE SCALE GENOMIC DNA]</scope>
    <source>
        <strain evidence="2">OK042</strain>
    </source>
</reference>
<dbReference type="SUPFAM" id="SSF56059">
    <property type="entry name" value="Glutathione synthetase ATP-binding domain-like"/>
    <property type="match status" value="1"/>
</dbReference>
<protein>
    <recommendedName>
        <fullName evidence="3">YheC/D like ATP-grasp</fullName>
    </recommendedName>
</protein>
<gene>
    <name evidence="1" type="ORF">SAMN05518846_109203</name>
</gene>
<sequence>MCPGIGLRVVGASQVLFSFFRFKQVPSTHGSPVTKDVVRIFTALFLGIHQTGRRTYGDGKHPCLEKEWQVLFRKSERQEKGEQFRGGAVLSEAKTAEVKRRLVQLGYQISRYFDRFKRRSELGIDFAVDKTGRIYLIEVNHEVPSHVLFLKLKDKSHFHNIRRLARAYKNVKKVDKFGGKNFLVVFAFFVRTPVFFRRVSLKGELGKEFQEKGRFGASLPI</sequence>
<dbReference type="Proteomes" id="UP000198915">
    <property type="component" value="Unassembled WGS sequence"/>
</dbReference>
<dbReference type="Pfam" id="PF14398">
    <property type="entry name" value="ATPgrasp_YheCD"/>
    <property type="match status" value="1"/>
</dbReference>